<keyword evidence="3" id="KW-1185">Reference proteome</keyword>
<dbReference type="RefSeq" id="WP_091062377.1">
    <property type="nucleotide sequence ID" value="NZ_FNCF01000003.1"/>
</dbReference>
<dbReference type="EMBL" id="FNCF01000003">
    <property type="protein sequence ID" value="SDG27526.1"/>
    <property type="molecule type" value="Genomic_DNA"/>
</dbReference>
<dbReference type="InterPro" id="IPR034660">
    <property type="entry name" value="DinB/YfiT-like"/>
</dbReference>
<dbReference type="SUPFAM" id="SSF109854">
    <property type="entry name" value="DinB/YfiT-like putative metalloenzymes"/>
    <property type="match status" value="1"/>
</dbReference>
<dbReference type="OrthoDB" id="3542438at2"/>
<name>A0A1G7SWR6_9ACTN</name>
<proteinExistence type="predicted"/>
<dbReference type="Gene3D" id="1.20.120.450">
    <property type="entry name" value="dinb family like domain"/>
    <property type="match status" value="1"/>
</dbReference>
<evidence type="ECO:0000313" key="3">
    <source>
        <dbReference type="Proteomes" id="UP000198863"/>
    </source>
</evidence>
<organism evidence="2 3">
    <name type="scientific">Klenkia brasiliensis</name>
    <dbReference type="NCBI Taxonomy" id="333142"/>
    <lineage>
        <taxon>Bacteria</taxon>
        <taxon>Bacillati</taxon>
        <taxon>Actinomycetota</taxon>
        <taxon>Actinomycetes</taxon>
        <taxon>Geodermatophilales</taxon>
        <taxon>Geodermatophilaceae</taxon>
        <taxon>Klenkia</taxon>
    </lineage>
</organism>
<accession>A0A1G7SWR6</accession>
<sequence length="238" mass="26142">MDVAPGTDLRGLRLVECDLRGARLVGCEVDDVRIDAFAGDLGSLVVEGVEVSGFVHAELDRRFPERVAVREARTAADLRAAWDVVDGLWRGTVAQAPADLVDRRVDGEWSLAETLRHLVFAADVWAGRVLGAGDEPFCPLGLPTTDTGPGTYRELGLDTAARPGWAEVVELFSTSLDRVGAVFAAARDEELDRPRVLVPYAERGELRTTVRRAHEVLLREHVDHRRYALRDPAVATDR</sequence>
<gene>
    <name evidence="2" type="ORF">SAMN05660324_2203</name>
</gene>
<protein>
    <submittedName>
        <fullName evidence="2">DinB superfamily protein</fullName>
    </submittedName>
</protein>
<dbReference type="Proteomes" id="UP000198863">
    <property type="component" value="Unassembled WGS sequence"/>
</dbReference>
<reference evidence="3" key="1">
    <citation type="submission" date="2016-10" db="EMBL/GenBank/DDBJ databases">
        <authorList>
            <person name="Varghese N."/>
            <person name="Submissions S."/>
        </authorList>
    </citation>
    <scope>NUCLEOTIDE SEQUENCE [LARGE SCALE GENOMIC DNA]</scope>
    <source>
        <strain evidence="3">DSM 44526</strain>
    </source>
</reference>
<evidence type="ECO:0000313" key="2">
    <source>
        <dbReference type="EMBL" id="SDG27526.1"/>
    </source>
</evidence>
<evidence type="ECO:0000259" key="1">
    <source>
        <dbReference type="Pfam" id="PF12867"/>
    </source>
</evidence>
<feature type="domain" description="DinB-like" evidence="1">
    <location>
        <begin position="78"/>
        <end position="227"/>
    </location>
</feature>
<dbReference type="InterPro" id="IPR024775">
    <property type="entry name" value="DinB-like"/>
</dbReference>
<dbReference type="Pfam" id="PF12867">
    <property type="entry name" value="DinB_2"/>
    <property type="match status" value="1"/>
</dbReference>
<dbReference type="AlphaFoldDB" id="A0A1G7SWR6"/>